<keyword evidence="7 12" id="KW-0489">Methyltransferase</keyword>
<evidence type="ECO:0000256" key="2">
    <source>
        <dbReference type="ARBA" id="ARBA00005528"/>
    </source>
</evidence>
<evidence type="ECO:0000313" key="16">
    <source>
        <dbReference type="Proteomes" id="UP000326546"/>
    </source>
</evidence>
<evidence type="ECO:0000256" key="1">
    <source>
        <dbReference type="ARBA" id="ARBA00004496"/>
    </source>
</evidence>
<keyword evidence="6 12" id="KW-0698">rRNA processing</keyword>
<dbReference type="InterPro" id="IPR046886">
    <property type="entry name" value="RsmE_MTase_dom"/>
</dbReference>
<dbReference type="AlphaFoldDB" id="A0A5J6V4I2"/>
<keyword evidence="8 12" id="KW-0808">Transferase</keyword>
<dbReference type="KEGG" id="serw:FY030_09410"/>
<comment type="similarity">
    <text evidence="2 12">Belongs to the RNA methyltransferase RsmE family.</text>
</comment>
<dbReference type="NCBIfam" id="TIGR00046">
    <property type="entry name" value="RsmE family RNA methyltransferase"/>
    <property type="match status" value="1"/>
</dbReference>
<keyword evidence="9 12" id="KW-0949">S-adenosyl-L-methionine</keyword>
<evidence type="ECO:0000256" key="3">
    <source>
        <dbReference type="ARBA" id="ARBA00012328"/>
    </source>
</evidence>
<dbReference type="InterPro" id="IPR029028">
    <property type="entry name" value="Alpha/beta_knot_MTases"/>
</dbReference>
<evidence type="ECO:0000313" key="15">
    <source>
        <dbReference type="EMBL" id="QFG68890.1"/>
    </source>
</evidence>
<dbReference type="EC" id="2.1.1.193" evidence="3 12"/>
<evidence type="ECO:0000256" key="4">
    <source>
        <dbReference type="ARBA" id="ARBA00013673"/>
    </source>
</evidence>
<dbReference type="OrthoDB" id="9808126at2"/>
<reference evidence="15 16" key="1">
    <citation type="submission" date="2019-09" db="EMBL/GenBank/DDBJ databases">
        <title>Serinicoccus pratensis sp. nov., isolated from meadow soil.</title>
        <authorList>
            <person name="Zhang W."/>
        </authorList>
    </citation>
    <scope>NUCLEOTIDE SEQUENCE [LARGE SCALE GENOMIC DNA]</scope>
    <source>
        <strain evidence="15 16">W204</strain>
    </source>
</reference>
<dbReference type="PANTHER" id="PTHR30027">
    <property type="entry name" value="RIBOSOMAL RNA SMALL SUBUNIT METHYLTRANSFERASE E"/>
    <property type="match status" value="1"/>
</dbReference>
<feature type="domain" description="Ribosomal RNA small subunit methyltransferase E methyltransferase" evidence="13">
    <location>
        <begin position="82"/>
        <end position="242"/>
    </location>
</feature>
<dbReference type="PIRSF" id="PIRSF015601">
    <property type="entry name" value="MTase_slr0722"/>
    <property type="match status" value="1"/>
</dbReference>
<organism evidence="15 16">
    <name type="scientific">Ornithinimicrobium pratense</name>
    <dbReference type="NCBI Taxonomy" id="2593973"/>
    <lineage>
        <taxon>Bacteria</taxon>
        <taxon>Bacillati</taxon>
        <taxon>Actinomycetota</taxon>
        <taxon>Actinomycetes</taxon>
        <taxon>Micrococcales</taxon>
        <taxon>Ornithinimicrobiaceae</taxon>
        <taxon>Ornithinimicrobium</taxon>
    </lineage>
</organism>
<feature type="domain" description="Ribosomal RNA small subunit methyltransferase E PUA-like" evidence="14">
    <location>
        <begin position="26"/>
        <end position="72"/>
    </location>
</feature>
<accession>A0A5J6V4I2</accession>
<keyword evidence="5 12" id="KW-0963">Cytoplasm</keyword>
<gene>
    <name evidence="15" type="ORF">FY030_09410</name>
</gene>
<comment type="subcellular location">
    <subcellularLocation>
        <location evidence="1 12">Cytoplasm</location>
    </subcellularLocation>
</comment>
<dbReference type="Pfam" id="PF04452">
    <property type="entry name" value="Methyltrans_RNA"/>
    <property type="match status" value="1"/>
</dbReference>
<dbReference type="PANTHER" id="PTHR30027:SF3">
    <property type="entry name" value="16S RRNA (URACIL(1498)-N(3))-METHYLTRANSFERASE"/>
    <property type="match status" value="1"/>
</dbReference>
<dbReference type="EMBL" id="CP044427">
    <property type="protein sequence ID" value="QFG68890.1"/>
    <property type="molecule type" value="Genomic_DNA"/>
</dbReference>
<name>A0A5J6V4I2_9MICO</name>
<proteinExistence type="inferred from homology"/>
<dbReference type="Gene3D" id="2.40.240.20">
    <property type="entry name" value="Hypothetical PUA domain-like, domain 1"/>
    <property type="match status" value="1"/>
</dbReference>
<dbReference type="SUPFAM" id="SSF88697">
    <property type="entry name" value="PUA domain-like"/>
    <property type="match status" value="1"/>
</dbReference>
<evidence type="ECO:0000256" key="6">
    <source>
        <dbReference type="ARBA" id="ARBA00022552"/>
    </source>
</evidence>
<evidence type="ECO:0000256" key="10">
    <source>
        <dbReference type="ARBA" id="ARBA00025699"/>
    </source>
</evidence>
<dbReference type="Proteomes" id="UP000326546">
    <property type="component" value="Chromosome"/>
</dbReference>
<dbReference type="NCBIfam" id="NF008693">
    <property type="entry name" value="PRK11713.2-3"/>
    <property type="match status" value="1"/>
</dbReference>
<evidence type="ECO:0000256" key="7">
    <source>
        <dbReference type="ARBA" id="ARBA00022603"/>
    </source>
</evidence>
<dbReference type="SUPFAM" id="SSF75217">
    <property type="entry name" value="alpha/beta knot"/>
    <property type="match status" value="1"/>
</dbReference>
<evidence type="ECO:0000256" key="9">
    <source>
        <dbReference type="ARBA" id="ARBA00022691"/>
    </source>
</evidence>
<comment type="function">
    <text evidence="10 12">Specifically methylates the N3 position of the uracil ring of uridine 1498 (m3U1498) in 16S rRNA. Acts on the fully assembled 30S ribosomal subunit.</text>
</comment>
<dbReference type="CDD" id="cd18084">
    <property type="entry name" value="RsmE-like"/>
    <property type="match status" value="1"/>
</dbReference>
<evidence type="ECO:0000256" key="12">
    <source>
        <dbReference type="PIRNR" id="PIRNR015601"/>
    </source>
</evidence>
<dbReference type="RefSeq" id="WP_158061276.1">
    <property type="nucleotide sequence ID" value="NZ_CP044427.1"/>
</dbReference>
<dbReference type="InterPro" id="IPR046887">
    <property type="entry name" value="RsmE_PUA-like"/>
</dbReference>
<dbReference type="GO" id="GO:0070042">
    <property type="term" value="F:rRNA (uridine-N3-)-methyltransferase activity"/>
    <property type="evidence" value="ECO:0007669"/>
    <property type="project" value="TreeGrafter"/>
</dbReference>
<dbReference type="InterPro" id="IPR006700">
    <property type="entry name" value="RsmE"/>
</dbReference>
<dbReference type="Pfam" id="PF20260">
    <property type="entry name" value="PUA_4"/>
    <property type="match status" value="1"/>
</dbReference>
<evidence type="ECO:0000259" key="13">
    <source>
        <dbReference type="Pfam" id="PF04452"/>
    </source>
</evidence>
<evidence type="ECO:0000256" key="5">
    <source>
        <dbReference type="ARBA" id="ARBA00022490"/>
    </source>
</evidence>
<dbReference type="GO" id="GO:0070475">
    <property type="term" value="P:rRNA base methylation"/>
    <property type="evidence" value="ECO:0007669"/>
    <property type="project" value="TreeGrafter"/>
</dbReference>
<protein>
    <recommendedName>
        <fullName evidence="4 12">Ribosomal RNA small subunit methyltransferase E</fullName>
        <ecNumber evidence="3 12">2.1.1.193</ecNumber>
    </recommendedName>
</protein>
<evidence type="ECO:0000256" key="8">
    <source>
        <dbReference type="ARBA" id="ARBA00022679"/>
    </source>
</evidence>
<comment type="catalytic activity">
    <reaction evidence="11 12">
        <text>uridine(1498) in 16S rRNA + S-adenosyl-L-methionine = N(3)-methyluridine(1498) in 16S rRNA + S-adenosyl-L-homocysteine + H(+)</text>
        <dbReference type="Rhea" id="RHEA:42920"/>
        <dbReference type="Rhea" id="RHEA-COMP:10283"/>
        <dbReference type="Rhea" id="RHEA-COMP:10284"/>
        <dbReference type="ChEBI" id="CHEBI:15378"/>
        <dbReference type="ChEBI" id="CHEBI:57856"/>
        <dbReference type="ChEBI" id="CHEBI:59789"/>
        <dbReference type="ChEBI" id="CHEBI:65315"/>
        <dbReference type="ChEBI" id="CHEBI:74502"/>
        <dbReference type="EC" id="2.1.1.193"/>
    </reaction>
</comment>
<dbReference type="Gene3D" id="3.40.1280.10">
    <property type="match status" value="1"/>
</dbReference>
<evidence type="ECO:0000256" key="11">
    <source>
        <dbReference type="ARBA" id="ARBA00047944"/>
    </source>
</evidence>
<sequence length="249" mass="26677">MTAPLFLVPVGSLDADDEGGPRALRLDGPEGRHAADVQRLGVGEEILVADGQGRAASCTVTAADRAALQLRVDSLWTVEESQPRLVLVQALAKGERDLMAVEAATELDVDEVVPWQADRSIVRWRAERAQKAHRKWQQTVLAATKQSRRVRVPVVADLVTRGELVRRVAESALTVVLHEEAEEPLAQVSLPEQGEVLVVVGPEGGIAAQELTALTAAGAQPVRLGRTVLRSSSAGPAALAVLNARSRWR</sequence>
<dbReference type="GO" id="GO:0005737">
    <property type="term" value="C:cytoplasm"/>
    <property type="evidence" value="ECO:0007669"/>
    <property type="project" value="UniProtKB-SubCell"/>
</dbReference>
<dbReference type="InterPro" id="IPR029026">
    <property type="entry name" value="tRNA_m1G_MTases_N"/>
</dbReference>
<evidence type="ECO:0000259" key="14">
    <source>
        <dbReference type="Pfam" id="PF20260"/>
    </source>
</evidence>
<keyword evidence="16" id="KW-1185">Reference proteome</keyword>
<dbReference type="InterPro" id="IPR015947">
    <property type="entry name" value="PUA-like_sf"/>
</dbReference>